<feature type="signal peptide" evidence="1">
    <location>
        <begin position="1"/>
        <end position="19"/>
    </location>
</feature>
<name>A0A8D8WRJ0_9HEMI</name>
<dbReference type="EMBL" id="HBUF01217478">
    <property type="protein sequence ID" value="CAG6667807.1"/>
    <property type="molecule type" value="Transcribed_RNA"/>
</dbReference>
<dbReference type="EMBL" id="HBUF01217477">
    <property type="protein sequence ID" value="CAG6667805.1"/>
    <property type="molecule type" value="Transcribed_RNA"/>
</dbReference>
<sequence length="144" mass="16814">MNPYLFFLIIPVVVVPVVSDKIKIRWNDIDPYKDTKFNLQNLTNKQLCDGDRSGCEKGMHDAIVKFLNGSDVSADCEDYKDISTKVCYIRKKENIIMGKMRTVFEMQMWFDTNENKTKCRYAKHAYEFYSILFIPDVYPVRGSG</sequence>
<protein>
    <submittedName>
        <fullName evidence="2">Uncharacterized protein</fullName>
    </submittedName>
</protein>
<evidence type="ECO:0000256" key="1">
    <source>
        <dbReference type="SAM" id="SignalP"/>
    </source>
</evidence>
<dbReference type="AlphaFoldDB" id="A0A8D8WRJ0"/>
<keyword evidence="1" id="KW-0732">Signal</keyword>
<organism evidence="2">
    <name type="scientific">Cacopsylla melanoneura</name>
    <dbReference type="NCBI Taxonomy" id="428564"/>
    <lineage>
        <taxon>Eukaryota</taxon>
        <taxon>Metazoa</taxon>
        <taxon>Ecdysozoa</taxon>
        <taxon>Arthropoda</taxon>
        <taxon>Hexapoda</taxon>
        <taxon>Insecta</taxon>
        <taxon>Pterygota</taxon>
        <taxon>Neoptera</taxon>
        <taxon>Paraneoptera</taxon>
        <taxon>Hemiptera</taxon>
        <taxon>Sternorrhyncha</taxon>
        <taxon>Psylloidea</taxon>
        <taxon>Psyllidae</taxon>
        <taxon>Psyllinae</taxon>
        <taxon>Cacopsylla</taxon>
    </lineage>
</organism>
<proteinExistence type="predicted"/>
<evidence type="ECO:0000313" key="2">
    <source>
        <dbReference type="EMBL" id="CAG6667805.1"/>
    </source>
</evidence>
<feature type="chain" id="PRO_5035703644" evidence="1">
    <location>
        <begin position="20"/>
        <end position="144"/>
    </location>
</feature>
<reference evidence="2" key="1">
    <citation type="submission" date="2021-05" db="EMBL/GenBank/DDBJ databases">
        <authorList>
            <person name="Alioto T."/>
            <person name="Alioto T."/>
            <person name="Gomez Garrido J."/>
        </authorList>
    </citation>
    <scope>NUCLEOTIDE SEQUENCE</scope>
</reference>
<dbReference type="EMBL" id="HBUF01217479">
    <property type="protein sequence ID" value="CAG6667809.1"/>
    <property type="molecule type" value="Transcribed_RNA"/>
</dbReference>
<accession>A0A8D8WRJ0</accession>